<accession>A0A090R8C5</accession>
<comment type="caution">
    <text evidence="1">The sequence shown here is derived from an EMBL/GenBank/DDBJ whole genome shotgun (WGS) entry which is preliminary data.</text>
</comment>
<sequence>MKLGMYFINDDTQTKRPALLPAFLFKRIALTFISRIFVLDVITASTR</sequence>
<dbReference type="Proteomes" id="UP000029227">
    <property type="component" value="Unassembled WGS sequence"/>
</dbReference>
<protein>
    <submittedName>
        <fullName evidence="1">Uncharacterized protein</fullName>
    </submittedName>
</protein>
<dbReference type="AlphaFoldDB" id="A0A090R8C5"/>
<proteinExistence type="predicted"/>
<reference evidence="1 2" key="1">
    <citation type="journal article" date="2014" name="Genome Announc.">
        <title>Draft Genome Sequences of Two Vibrionaceae Species, Vibrio ponticus C121 and Photobacterium aphoticum C119, Isolated as Coral Reef Microbiota.</title>
        <authorList>
            <person name="Al-saari N."/>
            <person name="Meirelles P.M."/>
            <person name="Mino S."/>
            <person name="Suda W."/>
            <person name="Oshima K."/>
            <person name="Hattori M."/>
            <person name="Ohkuma M."/>
            <person name="Thompson F.L."/>
            <person name="Gomez-Gil B."/>
            <person name="Sawabe T."/>
            <person name="Sawabe T."/>
        </authorList>
    </citation>
    <scope>NUCLEOTIDE SEQUENCE [LARGE SCALE GENOMIC DNA]</scope>
    <source>
        <strain evidence="1 2">JCM 19237</strain>
    </source>
</reference>
<evidence type="ECO:0000313" key="2">
    <source>
        <dbReference type="Proteomes" id="UP000029227"/>
    </source>
</evidence>
<dbReference type="EMBL" id="BBMN01000003">
    <property type="protein sequence ID" value="GAL03862.1"/>
    <property type="molecule type" value="Genomic_DNA"/>
</dbReference>
<organism evidence="1 2">
    <name type="scientific">Photobacterium aphoticum</name>
    <dbReference type="NCBI Taxonomy" id="754436"/>
    <lineage>
        <taxon>Bacteria</taxon>
        <taxon>Pseudomonadati</taxon>
        <taxon>Pseudomonadota</taxon>
        <taxon>Gammaproteobacteria</taxon>
        <taxon>Vibrionales</taxon>
        <taxon>Vibrionaceae</taxon>
        <taxon>Photobacterium</taxon>
    </lineage>
</organism>
<gene>
    <name evidence="1" type="ORF">JCM19237_2013</name>
</gene>
<evidence type="ECO:0000313" key="1">
    <source>
        <dbReference type="EMBL" id="GAL03862.1"/>
    </source>
</evidence>
<name>A0A090R8C5_9GAMM</name>